<name>A0A4C1ZR98_EUMVA</name>
<dbReference type="OrthoDB" id="6782199at2759"/>
<evidence type="ECO:0000313" key="2">
    <source>
        <dbReference type="Proteomes" id="UP000299102"/>
    </source>
</evidence>
<proteinExistence type="predicted"/>
<evidence type="ECO:0000313" key="1">
    <source>
        <dbReference type="EMBL" id="GBP89197.1"/>
    </source>
</evidence>
<dbReference type="EMBL" id="BGZK01001982">
    <property type="protein sequence ID" value="GBP89197.1"/>
    <property type="molecule type" value="Genomic_DNA"/>
</dbReference>
<organism evidence="1 2">
    <name type="scientific">Eumeta variegata</name>
    <name type="common">Bagworm moth</name>
    <name type="synonym">Eumeta japonica</name>
    <dbReference type="NCBI Taxonomy" id="151549"/>
    <lineage>
        <taxon>Eukaryota</taxon>
        <taxon>Metazoa</taxon>
        <taxon>Ecdysozoa</taxon>
        <taxon>Arthropoda</taxon>
        <taxon>Hexapoda</taxon>
        <taxon>Insecta</taxon>
        <taxon>Pterygota</taxon>
        <taxon>Neoptera</taxon>
        <taxon>Endopterygota</taxon>
        <taxon>Lepidoptera</taxon>
        <taxon>Glossata</taxon>
        <taxon>Ditrysia</taxon>
        <taxon>Tineoidea</taxon>
        <taxon>Psychidae</taxon>
        <taxon>Oiketicinae</taxon>
        <taxon>Eumeta</taxon>
    </lineage>
</organism>
<gene>
    <name evidence="1" type="ORF">EVAR_60376_1</name>
</gene>
<comment type="caution">
    <text evidence="1">The sequence shown here is derived from an EMBL/GenBank/DDBJ whole genome shotgun (WGS) entry which is preliminary data.</text>
</comment>
<keyword evidence="2" id="KW-1185">Reference proteome</keyword>
<dbReference type="Proteomes" id="UP000299102">
    <property type="component" value="Unassembled WGS sequence"/>
</dbReference>
<reference evidence="1 2" key="1">
    <citation type="journal article" date="2019" name="Commun. Biol.">
        <title>The bagworm genome reveals a unique fibroin gene that provides high tensile strength.</title>
        <authorList>
            <person name="Kono N."/>
            <person name="Nakamura H."/>
            <person name="Ohtoshi R."/>
            <person name="Tomita M."/>
            <person name="Numata K."/>
            <person name="Arakawa K."/>
        </authorList>
    </citation>
    <scope>NUCLEOTIDE SEQUENCE [LARGE SCALE GENOMIC DNA]</scope>
</reference>
<sequence>MVETAIWHEILRIDAKSNMEPDDQVLHKERDSHECSDLFQRRRALIIMKLGEDTVVDDNATAVECINDGENAIPMDAIMKSLTRMKVRITIGYNKLSSEVLRGDGGPSAGVRMNGAHTNWFDIGMDDKPDEPFHRGSSFMNRYS</sequence>
<dbReference type="AlphaFoldDB" id="A0A4C1ZR98"/>
<protein>
    <submittedName>
        <fullName evidence="1">Uncharacterized protein</fullName>
    </submittedName>
</protein>
<accession>A0A4C1ZR98</accession>